<dbReference type="InterPro" id="IPR000477">
    <property type="entry name" value="RT_dom"/>
</dbReference>
<evidence type="ECO:0000256" key="3">
    <source>
        <dbReference type="ARBA" id="ARBA00022695"/>
    </source>
</evidence>
<feature type="compositionally biased region" description="Polar residues" evidence="7">
    <location>
        <begin position="15"/>
        <end position="26"/>
    </location>
</feature>
<proteinExistence type="predicted"/>
<dbReference type="Gene3D" id="3.10.10.10">
    <property type="entry name" value="HIV Type 1 Reverse Transcriptase, subunit A, domain 1"/>
    <property type="match status" value="1"/>
</dbReference>
<dbReference type="Proteomes" id="UP001219518">
    <property type="component" value="Unassembled WGS sequence"/>
</dbReference>
<dbReference type="SUPFAM" id="SSF53098">
    <property type="entry name" value="Ribonuclease H-like"/>
    <property type="match status" value="1"/>
</dbReference>
<dbReference type="InterPro" id="IPR043502">
    <property type="entry name" value="DNA/RNA_pol_sf"/>
</dbReference>
<dbReference type="CDD" id="cd01647">
    <property type="entry name" value="RT_LTR"/>
    <property type="match status" value="1"/>
</dbReference>
<evidence type="ECO:0000313" key="11">
    <source>
        <dbReference type="Proteomes" id="UP001219518"/>
    </source>
</evidence>
<keyword evidence="11" id="KW-1185">Reference proteome</keyword>
<dbReference type="PANTHER" id="PTHR37984:SF5">
    <property type="entry name" value="PROTEIN NYNRIN-LIKE"/>
    <property type="match status" value="1"/>
</dbReference>
<dbReference type="PROSITE" id="PS50994">
    <property type="entry name" value="INTEGRASE"/>
    <property type="match status" value="1"/>
</dbReference>
<organism evidence="10 11">
    <name type="scientific">Frankliniella fusca</name>
    <dbReference type="NCBI Taxonomy" id="407009"/>
    <lineage>
        <taxon>Eukaryota</taxon>
        <taxon>Metazoa</taxon>
        <taxon>Ecdysozoa</taxon>
        <taxon>Arthropoda</taxon>
        <taxon>Hexapoda</taxon>
        <taxon>Insecta</taxon>
        <taxon>Pterygota</taxon>
        <taxon>Neoptera</taxon>
        <taxon>Paraneoptera</taxon>
        <taxon>Thysanoptera</taxon>
        <taxon>Terebrantia</taxon>
        <taxon>Thripoidea</taxon>
        <taxon>Thripidae</taxon>
        <taxon>Frankliniella</taxon>
    </lineage>
</organism>
<dbReference type="Gene3D" id="2.40.70.10">
    <property type="entry name" value="Acid Proteases"/>
    <property type="match status" value="1"/>
</dbReference>
<dbReference type="Gene3D" id="1.10.357.40">
    <property type="entry name" value="YbiA-like"/>
    <property type="match status" value="2"/>
</dbReference>
<dbReference type="GO" id="GO:0003676">
    <property type="term" value="F:nucleic acid binding"/>
    <property type="evidence" value="ECO:0007669"/>
    <property type="project" value="InterPro"/>
</dbReference>
<dbReference type="InterPro" id="IPR021109">
    <property type="entry name" value="Peptidase_aspartic_dom_sf"/>
</dbReference>
<protein>
    <recommendedName>
        <fullName evidence="1">RNA-directed DNA polymerase</fullName>
        <ecNumber evidence="1">2.7.7.49</ecNumber>
    </recommendedName>
</protein>
<keyword evidence="6" id="KW-0511">Multifunctional enzyme</keyword>
<dbReference type="Gene3D" id="3.30.70.270">
    <property type="match status" value="2"/>
</dbReference>
<evidence type="ECO:0000259" key="9">
    <source>
        <dbReference type="PROSITE" id="PS50994"/>
    </source>
</evidence>
<dbReference type="CDD" id="cd15457">
    <property type="entry name" value="NADAR"/>
    <property type="match status" value="1"/>
</dbReference>
<keyword evidence="5" id="KW-0255">Endonuclease</keyword>
<accession>A0AAE1HX01</accession>
<evidence type="ECO:0000259" key="8">
    <source>
        <dbReference type="PROSITE" id="PS50878"/>
    </source>
</evidence>
<keyword evidence="4" id="KW-0540">Nuclease</keyword>
<dbReference type="PROSITE" id="PS50878">
    <property type="entry name" value="RT_POL"/>
    <property type="match status" value="1"/>
</dbReference>
<name>A0AAE1HX01_9NEOP</name>
<dbReference type="Pfam" id="PF00078">
    <property type="entry name" value="RVT_1"/>
    <property type="match status" value="1"/>
</dbReference>
<dbReference type="EC" id="2.7.7.49" evidence="1"/>
<dbReference type="SUPFAM" id="SSF50630">
    <property type="entry name" value="Acid proteases"/>
    <property type="match status" value="1"/>
</dbReference>
<gene>
    <name evidence="10" type="ORF">KUF71_016552</name>
</gene>
<dbReference type="InterPro" id="IPR036397">
    <property type="entry name" value="RNaseH_sf"/>
</dbReference>
<evidence type="ECO:0000256" key="1">
    <source>
        <dbReference type="ARBA" id="ARBA00012493"/>
    </source>
</evidence>
<dbReference type="Gene3D" id="3.30.420.10">
    <property type="entry name" value="Ribonuclease H-like superfamily/Ribonuclease H"/>
    <property type="match status" value="1"/>
</dbReference>
<dbReference type="GO" id="GO:0003964">
    <property type="term" value="F:RNA-directed DNA polymerase activity"/>
    <property type="evidence" value="ECO:0007669"/>
    <property type="project" value="UniProtKB-EC"/>
</dbReference>
<dbReference type="CDD" id="cd09274">
    <property type="entry name" value="RNase_HI_RT_Ty3"/>
    <property type="match status" value="1"/>
</dbReference>
<reference evidence="10" key="2">
    <citation type="journal article" date="2023" name="BMC Genomics">
        <title>Pest status, molecular evolution, and epigenetic factors derived from the genome assembly of Frankliniella fusca, a thysanopteran phytovirus vector.</title>
        <authorList>
            <person name="Catto M.A."/>
            <person name="Labadie P.E."/>
            <person name="Jacobson A.L."/>
            <person name="Kennedy G.G."/>
            <person name="Srinivasan R."/>
            <person name="Hunt B.G."/>
        </authorList>
    </citation>
    <scope>NUCLEOTIDE SEQUENCE</scope>
    <source>
        <strain evidence="10">PL_HMW_Pooled</strain>
    </source>
</reference>
<dbReference type="GO" id="GO:0042575">
    <property type="term" value="C:DNA polymerase complex"/>
    <property type="evidence" value="ECO:0007669"/>
    <property type="project" value="UniProtKB-ARBA"/>
</dbReference>
<dbReference type="EMBL" id="JAHWGI010001325">
    <property type="protein sequence ID" value="KAK3928305.1"/>
    <property type="molecule type" value="Genomic_DNA"/>
</dbReference>
<feature type="region of interest" description="Disordered" evidence="7">
    <location>
        <begin position="1"/>
        <end position="141"/>
    </location>
</feature>
<dbReference type="InterPro" id="IPR001584">
    <property type="entry name" value="Integrase_cat-core"/>
</dbReference>
<dbReference type="Gene3D" id="1.10.340.70">
    <property type="match status" value="1"/>
</dbReference>
<feature type="compositionally biased region" description="Basic and acidic residues" evidence="7">
    <location>
        <begin position="98"/>
        <end position="118"/>
    </location>
</feature>
<evidence type="ECO:0000313" key="10">
    <source>
        <dbReference type="EMBL" id="KAK3928305.1"/>
    </source>
</evidence>
<dbReference type="InterPro" id="IPR037238">
    <property type="entry name" value="YbiA-like_sf"/>
</dbReference>
<dbReference type="InterPro" id="IPR041588">
    <property type="entry name" value="Integrase_H2C2"/>
</dbReference>
<dbReference type="SUPFAM" id="SSF143990">
    <property type="entry name" value="YbiA-like"/>
    <property type="match status" value="2"/>
</dbReference>
<keyword evidence="5" id="KW-0378">Hydrolase</keyword>
<dbReference type="GO" id="GO:0004519">
    <property type="term" value="F:endonuclease activity"/>
    <property type="evidence" value="ECO:0007669"/>
    <property type="project" value="UniProtKB-KW"/>
</dbReference>
<comment type="caution">
    <text evidence="10">The sequence shown here is derived from an EMBL/GenBank/DDBJ whole genome shotgun (WGS) entry which is preliminary data.</text>
</comment>
<reference evidence="10" key="1">
    <citation type="submission" date="2021-07" db="EMBL/GenBank/DDBJ databases">
        <authorList>
            <person name="Catto M.A."/>
            <person name="Jacobson A."/>
            <person name="Kennedy G."/>
            <person name="Labadie P."/>
            <person name="Hunt B.G."/>
            <person name="Srinivasan R."/>
        </authorList>
    </citation>
    <scope>NUCLEOTIDE SEQUENCE</scope>
    <source>
        <strain evidence="10">PL_HMW_Pooled</strain>
        <tissue evidence="10">Head</tissue>
    </source>
</reference>
<feature type="domain" description="Integrase catalytic" evidence="9">
    <location>
        <begin position="1688"/>
        <end position="1864"/>
    </location>
</feature>
<evidence type="ECO:0000256" key="6">
    <source>
        <dbReference type="ARBA" id="ARBA00023268"/>
    </source>
</evidence>
<dbReference type="InterPro" id="IPR012816">
    <property type="entry name" value="NADAR"/>
</dbReference>
<feature type="compositionally biased region" description="Basic and acidic residues" evidence="7">
    <location>
        <begin position="1"/>
        <end position="11"/>
    </location>
</feature>
<dbReference type="Pfam" id="PF17921">
    <property type="entry name" value="Integrase_H2C2"/>
    <property type="match status" value="1"/>
</dbReference>
<dbReference type="NCBIfam" id="TIGR02464">
    <property type="entry name" value="ribofla_fusion"/>
    <property type="match status" value="1"/>
</dbReference>
<dbReference type="Pfam" id="PF17919">
    <property type="entry name" value="RT_RNaseH_2"/>
    <property type="match status" value="1"/>
</dbReference>
<dbReference type="Pfam" id="PF00665">
    <property type="entry name" value="rve"/>
    <property type="match status" value="1"/>
</dbReference>
<feature type="domain" description="Reverse transcriptase" evidence="8">
    <location>
        <begin position="700"/>
        <end position="881"/>
    </location>
</feature>
<keyword evidence="2" id="KW-0808">Transferase</keyword>
<dbReference type="PANTHER" id="PTHR37984">
    <property type="entry name" value="PROTEIN CBG26694"/>
    <property type="match status" value="1"/>
</dbReference>
<sequence length="2010" mass="228223">MNWYSEKENIESKGFNKTNVSEQSSYDPLAVVEQGRSRSHAGSKGSRGERPTVGNLVKTENKVSVDQTTEILNGGTRNGRKNGSMGKMNPTNDSFNSADREATNRIRITSEKRREDVSSRPPPGERIQMTTATRGASHFDDSMIKKLSRESDDKSTRASESLGASVDIRHQSGKMDDPTPSVCEDVNLCSCCYESEDLEKILAIDWNIPIKTSDPVNCFPIRVKVNGTKLLALIDEEVSCSIIAPHSWLNNERIQMMDGKLEINGNIIPVQGIFNPELQISAKIKISLPTLVAQLPEGVDLILGKNFLKKVGGFKIENPAAYSFCYKNEVVKKYKAQDIIKRDWETMTVSESDFSKLFKIKIGVDGLQLNAIVDIGAVRSIINSKYCTNRAGLKPVKLKLRSANDTQIKVEGTYKAALTIENCTVHHNIIAADLPGDVPMLLGNDFLAKYRADTSWNTETLTLRVGVSTIVTSRVRDDESVNSMKVNTPESDEGTVFLCSKSDVEIAPGMCEMVKVNNIENILPAVLSPCVVLGNLDVSSIECLILEHTDVPIFNCSEYPIRIPKGTKIAYITPDNQRIETCRLTKATPSEIAFAVGNKILTLEGMENLSSENCLLVDDGGDEPIPSLDGADISEDEKEEVRNVCRKYPDVFTTGMKPHAPVPNFIGHLERTNEESIYRRQWPLSAKQKAIAKKEIQKFLDWGVVEEGDSIVHMPFFVIEKRGSTLENPVGRCLYDCRYLNKVLVKPKFKSYTINDILSYCSDKKLLCTLDINHYFFNIAVTDESKLLLGFTFEGRSLRWTRLPQGLALSPQISINALGKIFKNLPIKYYVDDIILGENDPKSLLLLLDKVLERLRESNLTVDPRKANLFKRELPIIGLTVKAGEYVKPNPSRFRPLLALKEPKNAKELRSVVMFFSYYRRWIKSFAVTTQKYQDMINEKIPFEWNNDDRKWVEDLYQYLLSNATLALFHEDRPTKLHCDASQHSLGAFLAQKSDNIYKPVAYFSAPIKGRKLTWSAFHKECLGLYESVKYFEDELRLLNKFTVVTDCSSIKYLLSMDAPKSPFDKFISFLSNFNFDFELVRSEQNKVPDSLSRLKPPTDTEENVTIPQALITPLKVIKENNELNANVRLGANQTRVPVKKIPVFCLPDGSEQVDLEYVENSTEPITSFIGDFDFLSNFYPVEISFEGNVWPSVEHAFQAAKTDNIKDKERIRNARSPKLAKQLGRFVNLKDNWDSLRNQVMLDLLLIKFSRNDLASKLYDTGERELIEGNYWCDMYWGQCFCSLHRNEIGLNRLGKLLAQIRGFQRDCPNLIPDIDDRKNMILAVTRSRAKDLQPTVPAEKFQQVDGRIIDHNLKPTGDQNTGCAQSVAGTIRTPAIGTPRGGGSRQSQPKASDVIAEPAADDTTWRQADILNSKDVIKDFSDDCYCLSNYAPSTFVLDGDKYLSVQDALDSKGFHFNDPKYLLVENTNSALEKLRAKFNEITRKTATEFFIKCLCAKFQQNKDLKEGLLKTEGKLLLYCNKICDNYLGLCQCSSCKSNNNLKPLNLLGVELMKLRTRFVKENKLVQEAERLENIPPIEKFKEYQRNDPELSVIIGTFNPDGSPTETTERYKGVPKFALRNGLLVTNTKIPRTVIPIILLPKIFNDFHSVIGHAGRDIMSLAIRKFYYHRKLDDKISEFVNSCTQCQEYKPSKERYGLLRRKIATNIFHSLTSDFCHISSKAYYKYCLVITDNFSNLTYLYPCFKADHRALQEGLNDFFSKFGRARFVSIDAGPQSKSAEFLEYAKKNGFKIITAASGAHMSVGRVESHVKKLVSVLRFLVDGKASRLEYWHQYIKAIQFHINNSPQIATNGLSPNEIVFGRSLDTPLTIKTTLPNETSIQRRIKLLEQVRNEVRNARDRAFARYSRYYNRNRKEIVFKRGEKVFVKFEKKASVSNPIKFQKFYREGSIKKKLSKVVYLVTLRRRNGIIWRRRCHVSHLKKAYNRPMYLQDKGDIVLLMCQNDVALPCL</sequence>
<evidence type="ECO:0000256" key="4">
    <source>
        <dbReference type="ARBA" id="ARBA00022722"/>
    </source>
</evidence>
<dbReference type="GO" id="GO:0015074">
    <property type="term" value="P:DNA integration"/>
    <property type="evidence" value="ECO:0007669"/>
    <property type="project" value="InterPro"/>
</dbReference>
<dbReference type="InterPro" id="IPR012337">
    <property type="entry name" value="RNaseH-like_sf"/>
</dbReference>
<evidence type="ECO:0000256" key="5">
    <source>
        <dbReference type="ARBA" id="ARBA00022759"/>
    </source>
</evidence>
<keyword evidence="3" id="KW-0548">Nucleotidyltransferase</keyword>
<dbReference type="CDD" id="cd00303">
    <property type="entry name" value="retropepsin_like"/>
    <property type="match status" value="1"/>
</dbReference>
<evidence type="ECO:0000256" key="2">
    <source>
        <dbReference type="ARBA" id="ARBA00022679"/>
    </source>
</evidence>
<dbReference type="InterPro" id="IPR043128">
    <property type="entry name" value="Rev_trsase/Diguanyl_cyclase"/>
</dbReference>
<dbReference type="InterPro" id="IPR050951">
    <property type="entry name" value="Retrovirus_Pol_polyprotein"/>
</dbReference>
<dbReference type="Pfam" id="PF08719">
    <property type="entry name" value="NADAR"/>
    <property type="match status" value="1"/>
</dbReference>
<feature type="compositionally biased region" description="Polar residues" evidence="7">
    <location>
        <begin position="62"/>
        <end position="71"/>
    </location>
</feature>
<evidence type="ECO:0000256" key="7">
    <source>
        <dbReference type="SAM" id="MobiDB-lite"/>
    </source>
</evidence>
<dbReference type="InterPro" id="IPR041577">
    <property type="entry name" value="RT_RNaseH_2"/>
</dbReference>
<dbReference type="SUPFAM" id="SSF56672">
    <property type="entry name" value="DNA/RNA polymerases"/>
    <property type="match status" value="1"/>
</dbReference>